<sequence>MSRSMLVITALLSTVLGGSLARCDDDVAPIEFRRLYVPVGQEKIWPRNGFIYAPVIRLSDFEKGVQAIRATRGGPGDVARIRRTDLVGRVSESMIEGEATFELSLAQEDFDQQQQFVSFEGTNLEFSPLELLAPMAISNQASVSRPGVSNGEVGVWAAEAAPKFRWRAVASELGEFSLRLPPAASSSLHLHLGADQQIQADIGIVQEIESASDEDDELGEWLLLPDALGQIEFRIVDRRSANSASPLHVAQHCDYKVGAASISVMARFICVSTAEPLRKFELSSDARLILTGVHLVDRQQGRRPVAWEQSPPNEAGKRRLTVRLPENVEQLTEFEFSGVVPVESSPATLQAPLLTADPAVWQEAELMVSLDDTWRMTTLNVRQGKQLRFEESIDESHATAQFVLFAPSASIDFSLTRIEPRLRYRVGNSVHIGPTKLVAQTTAIISADKGETLELDFGPLTNDWKVDSLATDSAEAPLDRWYIDDDGRLHVRLKQPITSTEAVTLRGKFSRPRRDTEIGYDTRKLKPMQFESNVLADWIRISADETLELRPSPESAELLVDGTMLSDETKLLLPGEAKQSNSLVFAASSPRYGDPVVLAVPKRGGYRMAIRSDVLLRGDRMKEHIAIHVDGAGDLTEPIVLHATEAAAELQNWRLNDGMAVTCVPLTSKGAEKSKLAAYELRLPPGTRFPATLSTEITRPISDSVTPVLLATPQGTTQTNQLDVAAPRRWRLTVGEDFPLSPVYENAAPTDDHLQNREFRYRSSDVSRVNELDGGPLLTIDKEPVELVPYAELADYRYDLRHDSVLVDADYRLIASHTGKLEFQFPSKCHLLAVKLDGQPVVAAARGDDRYEVDIYGDARTQVCSIRYKTAASGFPLLRPFALQRPQTSFDLLQSITNIETSQLTLFTWDKSLSSHLRAMFLHGLYVPNGDFTRLRKLEIDGPADSIWAVDPQQIQALGYAMLGISFLTGWLTPRRRIGLLVAALVIALAAILLPTTLAPITAGLLQGLVAGVIVRWFATSWRETESSDSHSVRTAAGYLLVFVFLLQGTSLCAQQPAATDVKSVTYPIWIPIDSEKKPTGDVYLPQALYDYLFTASKNPIYMSQRVDVTAASWRISPPTTNMPEVFSVAGLFEVTSTINGTSFALPLSADFLAGVQSVLVDEIPLSMDDFAEKEQLTIVFDDAGDHRVKIVAQLPANQSVAWETPVCLNAELRYESIASKPIAQILADGKPLPFQSLSTFTSVPLGSVRQISWIPTADSQDGRFHAKQVDLFQLGQPSPTLISRIQLTPISGEIKTCRLQFDPRLRWNEVKLPGAVITASEDGLSATFEPPIAEPVALEFSFTLDQSSGLGSFDLPSVTVADAETKERWTAISAPASVATTWRKEANSLATIATPAFTEAWPAPIDGLRRAFDLSNEATTPAVVEVRPVDSRMFITANQYVHVGSQISDYRLDLQLEALAGELTSFSLEMAKGWRVDDVAFISDGVVREVVWQYDEPTSRLSLFFAAPLRALAELRIEGHFETDMAIALQIEAPRVVDAQIDSSYLHISHDPDVRLRRLPEIGAPMFDTAASEAAQPLDSVQGVAYGSYRVLDPSGVMQLTIRRNNVELGGEMLLSAKGDEEGWTVRIDCRLRLKRTAPDQFEFLAPANYKLKSTSLLGFDITQRSLGAAGVIWRLRPLRPLPEEFQLSLVADVETPSTGDLVIRPVRLLGQYPPQYVAVPRSFNSQQIIWGTRELQSVAFPDSWFAMHVPPGSQVYQSLSGSYECRVVGLLPIEETPRILSLRHDVKVADALTYLTSTSIYLSPEGSDFLRFRLPAGAKLLSTSIEGKVVSTTADEEGGVTAPLLSRSLPQELQIAYVYPASSSATRPLDVLTFDSLAMTPTPIWRVESEKPLQADFSPLSVVDWRTVRFAEAWRHWKRGIRDSDASRSEIDAWKKRRLQAADNAWRSLVTLLGEVQGDRFAPERQFREATSGDELAMLQTEIAKTGIKPQSAPETWSHVLYGKADVIRLQLKKSNWAVDWRRPLLVAGGVLASIALLGLLWRQPEWIDISAAWMSRWPHALGAAAGIAWGLFLQPAFVGWIVAAVFVLAASPLHWGRRNATESGRSFMGKLERSVHKTRR</sequence>
<keyword evidence="2" id="KW-0732">Signal</keyword>
<name>A4A113_9BACT</name>
<dbReference type="OrthoDB" id="289862at2"/>
<feature type="signal peptide" evidence="2">
    <location>
        <begin position="1"/>
        <end position="21"/>
    </location>
</feature>
<dbReference type="RefSeq" id="WP_002655249.1">
    <property type="nucleotide sequence ID" value="NZ_CH672377.1"/>
</dbReference>
<evidence type="ECO:0000256" key="1">
    <source>
        <dbReference type="SAM" id="Phobius"/>
    </source>
</evidence>
<feature type="transmembrane region" description="Helical" evidence="1">
    <location>
        <begin position="957"/>
        <end position="973"/>
    </location>
</feature>
<organism evidence="3 4">
    <name type="scientific">Blastopirellula marina DSM 3645</name>
    <dbReference type="NCBI Taxonomy" id="314230"/>
    <lineage>
        <taxon>Bacteria</taxon>
        <taxon>Pseudomonadati</taxon>
        <taxon>Planctomycetota</taxon>
        <taxon>Planctomycetia</taxon>
        <taxon>Pirellulales</taxon>
        <taxon>Pirellulaceae</taxon>
        <taxon>Blastopirellula</taxon>
    </lineage>
</organism>
<gene>
    <name evidence="3" type="ORF">DSM3645_08271</name>
</gene>
<accession>A4A113</accession>
<comment type="caution">
    <text evidence="3">The sequence shown here is derived from an EMBL/GenBank/DDBJ whole genome shotgun (WGS) entry which is preliminary data.</text>
</comment>
<dbReference type="Proteomes" id="UP000004358">
    <property type="component" value="Unassembled WGS sequence"/>
</dbReference>
<keyword evidence="1" id="KW-0472">Membrane</keyword>
<evidence type="ECO:0000256" key="2">
    <source>
        <dbReference type="SAM" id="SignalP"/>
    </source>
</evidence>
<dbReference type="HOGENOM" id="CLU_232094_0_0_0"/>
<proteinExistence type="predicted"/>
<feature type="chain" id="PRO_5002665476" evidence="2">
    <location>
        <begin position="22"/>
        <end position="2123"/>
    </location>
</feature>
<dbReference type="STRING" id="314230.DSM3645_08271"/>
<dbReference type="eggNOG" id="ENOG503351C">
    <property type="taxonomic scope" value="Bacteria"/>
</dbReference>
<evidence type="ECO:0000313" key="3">
    <source>
        <dbReference type="EMBL" id="EAQ77580.1"/>
    </source>
</evidence>
<dbReference type="EMBL" id="AANZ01000031">
    <property type="protein sequence ID" value="EAQ77580.1"/>
    <property type="molecule type" value="Genomic_DNA"/>
</dbReference>
<feature type="transmembrane region" description="Helical" evidence="1">
    <location>
        <begin position="2080"/>
        <end position="2098"/>
    </location>
</feature>
<keyword evidence="1" id="KW-0812">Transmembrane</keyword>
<feature type="transmembrane region" description="Helical" evidence="1">
    <location>
        <begin position="978"/>
        <end position="995"/>
    </location>
</feature>
<keyword evidence="1" id="KW-1133">Transmembrane helix</keyword>
<protein>
    <submittedName>
        <fullName evidence="3">Uncharacterized protein</fullName>
    </submittedName>
</protein>
<evidence type="ECO:0000313" key="4">
    <source>
        <dbReference type="Proteomes" id="UP000004358"/>
    </source>
</evidence>
<reference evidence="3 4" key="1">
    <citation type="submission" date="2006-02" db="EMBL/GenBank/DDBJ databases">
        <authorList>
            <person name="Amann R."/>
            <person name="Ferriera S."/>
            <person name="Johnson J."/>
            <person name="Kravitz S."/>
            <person name="Halpern A."/>
            <person name="Remington K."/>
            <person name="Beeson K."/>
            <person name="Tran B."/>
            <person name="Rogers Y.-H."/>
            <person name="Friedman R."/>
            <person name="Venter J.C."/>
        </authorList>
    </citation>
    <scope>NUCLEOTIDE SEQUENCE [LARGE SCALE GENOMIC DNA]</scope>
    <source>
        <strain evidence="3 4">DSM 3645</strain>
    </source>
</reference>